<accession>A0A419RVU9</accession>
<gene>
    <name evidence="5" type="ORF">D6201_11545</name>
</gene>
<comment type="similarity">
    <text evidence="1">Belongs to the glycosyltransferase 2 family.</text>
</comment>
<dbReference type="RefSeq" id="WP_120048911.1">
    <property type="nucleotide sequence ID" value="NZ_RAHX01000001.1"/>
</dbReference>
<dbReference type="InterPro" id="IPR050834">
    <property type="entry name" value="Glycosyltransf_2"/>
</dbReference>
<evidence type="ECO:0000259" key="4">
    <source>
        <dbReference type="Pfam" id="PF00535"/>
    </source>
</evidence>
<dbReference type="EMBL" id="RAHX01000001">
    <property type="protein sequence ID" value="RJY09901.1"/>
    <property type="molecule type" value="Genomic_DNA"/>
</dbReference>
<evidence type="ECO:0000313" key="5">
    <source>
        <dbReference type="EMBL" id="RJY09901.1"/>
    </source>
</evidence>
<reference evidence="5 6" key="1">
    <citation type="journal article" date="2017" name="Int. J. Syst. Evol. Microbiol.">
        <title>Erythrobacter aquimixticola sp. nov., isolated from the junction between the ocean and a freshwater spring.</title>
        <authorList>
            <person name="Park S."/>
            <person name="Jung Y.T."/>
            <person name="Choi S.J."/>
            <person name="Yoon J.H."/>
        </authorList>
    </citation>
    <scope>NUCLEOTIDE SEQUENCE [LARGE SCALE GENOMIC DNA]</scope>
    <source>
        <strain evidence="5 6">JSSK-14</strain>
    </source>
</reference>
<dbReference type="Proteomes" id="UP000285232">
    <property type="component" value="Unassembled WGS sequence"/>
</dbReference>
<protein>
    <submittedName>
        <fullName evidence="5">Glycosyltransferase</fullName>
    </submittedName>
</protein>
<keyword evidence="6" id="KW-1185">Reference proteome</keyword>
<dbReference type="PANTHER" id="PTHR43685">
    <property type="entry name" value="GLYCOSYLTRANSFERASE"/>
    <property type="match status" value="1"/>
</dbReference>
<dbReference type="OrthoDB" id="9813349at2"/>
<evidence type="ECO:0000256" key="3">
    <source>
        <dbReference type="ARBA" id="ARBA00022679"/>
    </source>
</evidence>
<dbReference type="Gene3D" id="3.90.550.10">
    <property type="entry name" value="Spore Coat Polysaccharide Biosynthesis Protein SpsA, Chain A"/>
    <property type="match status" value="1"/>
</dbReference>
<dbReference type="GO" id="GO:0016757">
    <property type="term" value="F:glycosyltransferase activity"/>
    <property type="evidence" value="ECO:0007669"/>
    <property type="project" value="UniProtKB-KW"/>
</dbReference>
<keyword evidence="3 5" id="KW-0808">Transferase</keyword>
<dbReference type="PANTHER" id="PTHR43685:SF5">
    <property type="entry name" value="GLYCOSYLTRANSFERASE EPSE-RELATED"/>
    <property type="match status" value="1"/>
</dbReference>
<evidence type="ECO:0000256" key="2">
    <source>
        <dbReference type="ARBA" id="ARBA00022676"/>
    </source>
</evidence>
<evidence type="ECO:0000256" key="1">
    <source>
        <dbReference type="ARBA" id="ARBA00006739"/>
    </source>
</evidence>
<comment type="caution">
    <text evidence="5">The sequence shown here is derived from an EMBL/GenBank/DDBJ whole genome shotgun (WGS) entry which is preliminary data.</text>
</comment>
<evidence type="ECO:0000313" key="6">
    <source>
        <dbReference type="Proteomes" id="UP000285232"/>
    </source>
</evidence>
<dbReference type="Pfam" id="PF00535">
    <property type="entry name" value="Glycos_transf_2"/>
    <property type="match status" value="1"/>
</dbReference>
<proteinExistence type="inferred from homology"/>
<feature type="domain" description="Glycosyltransferase 2-like" evidence="4">
    <location>
        <begin position="11"/>
        <end position="172"/>
    </location>
</feature>
<dbReference type="InterPro" id="IPR001173">
    <property type="entry name" value="Glyco_trans_2-like"/>
</dbReference>
<name>A0A419RVU9_9SPHN</name>
<organism evidence="5 6">
    <name type="scientific">Aurantiacibacter aquimixticola</name>
    <dbReference type="NCBI Taxonomy" id="1958945"/>
    <lineage>
        <taxon>Bacteria</taxon>
        <taxon>Pseudomonadati</taxon>
        <taxon>Pseudomonadota</taxon>
        <taxon>Alphaproteobacteria</taxon>
        <taxon>Sphingomonadales</taxon>
        <taxon>Erythrobacteraceae</taxon>
        <taxon>Aurantiacibacter</taxon>
    </lineage>
</organism>
<sequence length="335" mass="37087">MTDTAPPPPLSVAMSVYNGERFLAPAIESVLAQSFTSFEFLILDDGSTDASAAIIQRYSAKDSRIRPILRENRGLVASLNELLGESRAPLVARMDADDICLPDRFAKQIAFLDSHAGHGVVGCWSEDIDEFGEPWPDAGPDQPTDHEDLLARARQGRQMMIHPAVMYRREVVLGVGGYHSAFRHCEDYDLWLRLASTTRMANLPERLLRYRHYAGQVSTRHATEQAIGAAVAYEAWLARDAGRPDPTANLEKLPPVDALDALFDERGVSSRVRARVAASIQHSQTALRDEGFDILLRHIHDGGDRSGLWRTAARLVTFGEPARALRLANTLARAR</sequence>
<dbReference type="AlphaFoldDB" id="A0A419RVU9"/>
<dbReference type="SUPFAM" id="SSF53448">
    <property type="entry name" value="Nucleotide-diphospho-sugar transferases"/>
    <property type="match status" value="1"/>
</dbReference>
<dbReference type="InterPro" id="IPR029044">
    <property type="entry name" value="Nucleotide-diphossugar_trans"/>
</dbReference>
<keyword evidence="2" id="KW-0328">Glycosyltransferase</keyword>